<reference evidence="7" key="1">
    <citation type="submission" date="2017-02" db="EMBL/GenBank/DDBJ databases">
        <authorList>
            <person name="Varghese N."/>
            <person name="Submissions S."/>
        </authorList>
    </citation>
    <scope>NUCLEOTIDE SEQUENCE [LARGE SCALE GENOMIC DNA]</scope>
    <source>
        <strain evidence="7">ATCC 27094</strain>
    </source>
</reference>
<evidence type="ECO:0000259" key="5">
    <source>
        <dbReference type="PROSITE" id="PS50893"/>
    </source>
</evidence>
<keyword evidence="2" id="KW-0813">Transport</keyword>
<evidence type="ECO:0000313" key="7">
    <source>
        <dbReference type="Proteomes" id="UP000190092"/>
    </source>
</evidence>
<gene>
    <name evidence="6" type="ORF">SAMN02745126_04549</name>
</gene>
<dbReference type="STRING" id="225324.SAMN02745126_04549"/>
<accession>A0A1T4SBW5</accession>
<sequence length="303" mass="33422">MLIEIDGLRLSIGGVPILHDVRLALGEGEIYGLLGPNGAGKSTTIAAALGLLKPDGGRVRVFGKDPWMAGPEIYGGIGVVPEQNGFYDWMTAEEYLAFFAQLHRRDDGPNKMREQIAAVGLEPRPGQAIGTYSRGMRQRLSLARALVAEPKLLVLDEPTNGLDPRGRRDIHDLLIELAGRGVGILLCTHLLDDVDRLCRRVGIIAEGRTVAEGVIADLVRSERRLARFRLRLIGQPATMPTEIRHVSVVAHEGEWWIVDLDPEVTPDAAWRELLFRGWPIAEIRRESGGLDELYLALTERRAA</sequence>
<evidence type="ECO:0000256" key="1">
    <source>
        <dbReference type="ARBA" id="ARBA00005417"/>
    </source>
</evidence>
<dbReference type="OrthoDB" id="9778547at2"/>
<dbReference type="GO" id="GO:0005524">
    <property type="term" value="F:ATP binding"/>
    <property type="evidence" value="ECO:0007669"/>
    <property type="project" value="UniProtKB-KW"/>
</dbReference>
<keyword evidence="4 6" id="KW-0067">ATP-binding</keyword>
<dbReference type="PANTHER" id="PTHR43335:SF4">
    <property type="entry name" value="ABC TRANSPORTER, ATP-BINDING PROTEIN"/>
    <property type="match status" value="1"/>
</dbReference>
<dbReference type="Pfam" id="PF00005">
    <property type="entry name" value="ABC_tran"/>
    <property type="match status" value="1"/>
</dbReference>
<dbReference type="InterPro" id="IPR027417">
    <property type="entry name" value="P-loop_NTPase"/>
</dbReference>
<dbReference type="GO" id="GO:0016887">
    <property type="term" value="F:ATP hydrolysis activity"/>
    <property type="evidence" value="ECO:0007669"/>
    <property type="project" value="InterPro"/>
</dbReference>
<dbReference type="SUPFAM" id="SSF52540">
    <property type="entry name" value="P-loop containing nucleoside triphosphate hydrolases"/>
    <property type="match status" value="1"/>
</dbReference>
<dbReference type="AlphaFoldDB" id="A0A1T4SBW5"/>
<comment type="similarity">
    <text evidence="1">Belongs to the ABC transporter superfamily.</text>
</comment>
<dbReference type="InterPro" id="IPR003439">
    <property type="entry name" value="ABC_transporter-like_ATP-bd"/>
</dbReference>
<name>A0A1T4SBW5_9HYPH</name>
<dbReference type="Proteomes" id="UP000190092">
    <property type="component" value="Unassembled WGS sequence"/>
</dbReference>
<evidence type="ECO:0000256" key="2">
    <source>
        <dbReference type="ARBA" id="ARBA00022448"/>
    </source>
</evidence>
<keyword evidence="7" id="KW-1185">Reference proteome</keyword>
<proteinExistence type="inferred from homology"/>
<evidence type="ECO:0000256" key="4">
    <source>
        <dbReference type="ARBA" id="ARBA00022840"/>
    </source>
</evidence>
<dbReference type="SMART" id="SM00382">
    <property type="entry name" value="AAA"/>
    <property type="match status" value="1"/>
</dbReference>
<evidence type="ECO:0000256" key="3">
    <source>
        <dbReference type="ARBA" id="ARBA00022741"/>
    </source>
</evidence>
<dbReference type="PROSITE" id="PS50893">
    <property type="entry name" value="ABC_TRANSPORTER_2"/>
    <property type="match status" value="1"/>
</dbReference>
<keyword evidence="3" id="KW-0547">Nucleotide-binding</keyword>
<dbReference type="CDD" id="cd03230">
    <property type="entry name" value="ABC_DR_subfamily_A"/>
    <property type="match status" value="1"/>
</dbReference>
<dbReference type="PANTHER" id="PTHR43335">
    <property type="entry name" value="ABC TRANSPORTER, ATP-BINDING PROTEIN"/>
    <property type="match status" value="1"/>
</dbReference>
<dbReference type="InterPro" id="IPR003593">
    <property type="entry name" value="AAA+_ATPase"/>
</dbReference>
<protein>
    <submittedName>
        <fullName evidence="6">ABC-2 type transport system ATP-binding protein</fullName>
    </submittedName>
</protein>
<feature type="domain" description="ABC transporter" evidence="5">
    <location>
        <begin position="3"/>
        <end position="231"/>
    </location>
</feature>
<evidence type="ECO:0000313" key="6">
    <source>
        <dbReference type="EMBL" id="SKA25606.1"/>
    </source>
</evidence>
<organism evidence="6 7">
    <name type="scientific">Enhydrobacter aerosaccus</name>
    <dbReference type="NCBI Taxonomy" id="225324"/>
    <lineage>
        <taxon>Bacteria</taxon>
        <taxon>Pseudomonadati</taxon>
        <taxon>Pseudomonadota</taxon>
        <taxon>Alphaproteobacteria</taxon>
        <taxon>Hyphomicrobiales</taxon>
        <taxon>Enhydrobacter</taxon>
    </lineage>
</organism>
<dbReference type="Gene3D" id="3.40.50.300">
    <property type="entry name" value="P-loop containing nucleotide triphosphate hydrolases"/>
    <property type="match status" value="1"/>
</dbReference>
<dbReference type="EMBL" id="FUWJ01000007">
    <property type="protein sequence ID" value="SKA25606.1"/>
    <property type="molecule type" value="Genomic_DNA"/>
</dbReference>